<reference evidence="1 2" key="1">
    <citation type="submission" date="2024-07" db="EMBL/GenBank/DDBJ databases">
        <title>Enhanced genomic and transcriptomic resources for Trichinella pseudospiralis and T. spiralis underpin the discovery of pronounced molecular differences between stages and species.</title>
        <authorList>
            <person name="Pasi K.K."/>
            <person name="La Rosa G."/>
            <person name="Gomez-Morales M.A."/>
            <person name="Tosini F."/>
            <person name="Sumanam S."/>
            <person name="Young N.D."/>
            <person name="Chang B.C."/>
            <person name="Robin G.B."/>
        </authorList>
    </citation>
    <scope>NUCLEOTIDE SEQUENCE [LARGE SCALE GENOMIC DNA]</scope>
    <source>
        <strain evidence="1">ISS534</strain>
    </source>
</reference>
<keyword evidence="2" id="KW-1185">Reference proteome</keyword>
<accession>A0ABR3K3H0</accession>
<gene>
    <name evidence="1" type="ORF">TSPI_08261</name>
</gene>
<name>A0ABR3K3H0_TRISP</name>
<evidence type="ECO:0000313" key="2">
    <source>
        <dbReference type="Proteomes" id="UP001558632"/>
    </source>
</evidence>
<dbReference type="Proteomes" id="UP001558632">
    <property type="component" value="Unassembled WGS sequence"/>
</dbReference>
<sequence>MIACSIHHAENRSLVYCNANCCVCQRDVEFPTPKLRIQWKMCFVQVQAFPEIARMLHGCSFIKTIRLCKGNRRRSCPNCAVDLSRSFTSDSDMDGNG</sequence>
<comment type="caution">
    <text evidence="1">The sequence shown here is derived from an EMBL/GenBank/DDBJ whole genome shotgun (WGS) entry which is preliminary data.</text>
</comment>
<proteinExistence type="predicted"/>
<dbReference type="EMBL" id="JBEUSY010000566">
    <property type="protein sequence ID" value="KAL1226524.1"/>
    <property type="molecule type" value="Genomic_DNA"/>
</dbReference>
<protein>
    <submittedName>
        <fullName evidence="1">Receptor like protein</fullName>
    </submittedName>
</protein>
<evidence type="ECO:0000313" key="1">
    <source>
        <dbReference type="EMBL" id="KAL1226524.1"/>
    </source>
</evidence>
<keyword evidence="1" id="KW-0675">Receptor</keyword>
<organism evidence="1 2">
    <name type="scientific">Trichinella spiralis</name>
    <name type="common">Trichina worm</name>
    <dbReference type="NCBI Taxonomy" id="6334"/>
    <lineage>
        <taxon>Eukaryota</taxon>
        <taxon>Metazoa</taxon>
        <taxon>Ecdysozoa</taxon>
        <taxon>Nematoda</taxon>
        <taxon>Enoplea</taxon>
        <taxon>Dorylaimia</taxon>
        <taxon>Trichinellida</taxon>
        <taxon>Trichinellidae</taxon>
        <taxon>Trichinella</taxon>
    </lineage>
</organism>